<dbReference type="InterPro" id="IPR003593">
    <property type="entry name" value="AAA+_ATPase"/>
</dbReference>
<dbReference type="Pfam" id="PF13401">
    <property type="entry name" value="AAA_22"/>
    <property type="match status" value="1"/>
</dbReference>
<dbReference type="GO" id="GO:0005524">
    <property type="term" value="F:ATP binding"/>
    <property type="evidence" value="ECO:0007669"/>
    <property type="project" value="UniProtKB-KW"/>
</dbReference>
<accession>A0A7W7HVW1</accession>
<dbReference type="RefSeq" id="WP_184992370.1">
    <property type="nucleotide sequence ID" value="NZ_BOMK01000001.1"/>
</dbReference>
<evidence type="ECO:0000313" key="2">
    <source>
        <dbReference type="EMBL" id="MBB4761754.1"/>
    </source>
</evidence>
<dbReference type="InterPro" id="IPR027417">
    <property type="entry name" value="P-loop_NTPase"/>
</dbReference>
<reference evidence="2 3" key="1">
    <citation type="submission" date="2020-08" db="EMBL/GenBank/DDBJ databases">
        <title>Sequencing the genomes of 1000 actinobacteria strains.</title>
        <authorList>
            <person name="Klenk H.-P."/>
        </authorList>
    </citation>
    <scope>NUCLEOTIDE SEQUENCE [LARGE SCALE GENOMIC DNA]</scope>
    <source>
        <strain evidence="2 3">DSM 43149</strain>
    </source>
</reference>
<evidence type="ECO:0000313" key="3">
    <source>
        <dbReference type="Proteomes" id="UP000578112"/>
    </source>
</evidence>
<dbReference type="Gene3D" id="3.40.50.300">
    <property type="entry name" value="P-loop containing nucleotide triphosphate hydrolases"/>
    <property type="match status" value="1"/>
</dbReference>
<gene>
    <name evidence="2" type="ORF">BJ971_002310</name>
</gene>
<keyword evidence="2" id="KW-0067">ATP-binding</keyword>
<keyword evidence="3" id="KW-1185">Reference proteome</keyword>
<dbReference type="GO" id="GO:0016887">
    <property type="term" value="F:ATP hydrolysis activity"/>
    <property type="evidence" value="ECO:0007669"/>
    <property type="project" value="InterPro"/>
</dbReference>
<dbReference type="AlphaFoldDB" id="A0A7W7HVW1"/>
<proteinExistence type="predicted"/>
<organism evidence="2 3">
    <name type="scientific">Actinoplanes digitatis</name>
    <dbReference type="NCBI Taxonomy" id="1868"/>
    <lineage>
        <taxon>Bacteria</taxon>
        <taxon>Bacillati</taxon>
        <taxon>Actinomycetota</taxon>
        <taxon>Actinomycetes</taxon>
        <taxon>Micromonosporales</taxon>
        <taxon>Micromonosporaceae</taxon>
        <taxon>Actinoplanes</taxon>
    </lineage>
</organism>
<name>A0A7W7HVW1_9ACTN</name>
<dbReference type="Pfam" id="PF22738">
    <property type="entry name" value="NNH7"/>
    <property type="match status" value="1"/>
</dbReference>
<sequence length="1046" mass="115092">MRREPSFTFRGALRILGRTETPLIDKLDSLLGGVILAAGIGTGLAAVGGPAGAAVLAPVWQWVDQKNEAGGILRKLVGRFGFRINGAAGLERRQLIAAAHSTIAVAAYFEALHAAIAGAGLGGLKLSAKEREKIALGAVPGQAASLVERLYSSEIPAPSATRGYAENVSRIEEWIGDLHKSTMDFMESLDLLRLIERQMHPIVRQATRRYQTYYIDLAAAVPEFKIWSDLDEHAATRRTVETSFQELRTLLAGLGGNAERTPTAAQVLDRANTGRLRDPVVSTSVPWPEATFRFPNVGELFVPPGFRICVFDPATRASDDDWWSGLPLHHHLADRLAAHLLSTHATQVPLLLLGHPGAGKSMLTKMLAASLPSAGYATVSIPLRAVRAHASILDQIQEGLDLATHRRLSWAQLADETADRMRVVLLDGLDELLLAANLDRTGYLQEIARFQEVEADQDRPVAVIVTSRTVVADRVDIPSGTPILKLAEFDDDQIGQWITRWDDATPGLATAPHTRRLTRQESLRQPHLARQPLLLMLLALYVSGPGAPELDTVSSQAILYTQLFTRFAGRETTKEIRRTLLREEARAAIEASIDRLSIAALAMFNRGRQHVGATELGHDIEALTGGSEERRLKEAGQRLLAEFFFIHASEATLTGDTTERSYEFLHATFGEYLVARKIIEVLRDMADAAYNGRRRRDPDDDLLHAVLSHQALATQKPILQFANQFFRTLPELERAQITEVVEFLIGRWRTRPSSERYRSYRPMPFDQLRQLAAYSANLLVLRLNLTPDGRLTRSPQLTQDWPSLVALWNAGLDPDAWLATLGAMTLDRRDGTIRTGPPGHGHNFPEFDSARLIGNHRIAGQLGLGAAVLHGVRDVFTAENWRLMMQSWLIPAIAFGEWDRVVVTAPPPRTTETDRREIAGLLGCLLRMRVSGLRISEAEAIVGLLLTLDDAPDPLTLALAVCEHPKLLVHVPALANARLYRGSPAVALMLYGAQERVAPGDRAQWQDLYHAVGSAAGAQPDRGRIDSREAGLLMLQVAPGKDSPRR</sequence>
<feature type="domain" description="AAA+ ATPase" evidence="1">
    <location>
        <begin position="346"/>
        <end position="499"/>
    </location>
</feature>
<dbReference type="InterPro" id="IPR049945">
    <property type="entry name" value="AAA_22"/>
</dbReference>
<dbReference type="SMART" id="SM00382">
    <property type="entry name" value="AAA"/>
    <property type="match status" value="1"/>
</dbReference>
<keyword evidence="2" id="KW-0547">Nucleotide-binding</keyword>
<dbReference type="Proteomes" id="UP000578112">
    <property type="component" value="Unassembled WGS sequence"/>
</dbReference>
<protein>
    <submittedName>
        <fullName evidence="2">Energy-coupling factor transporter ATP-binding protein EcfA2</fullName>
    </submittedName>
</protein>
<evidence type="ECO:0000259" key="1">
    <source>
        <dbReference type="SMART" id="SM00382"/>
    </source>
</evidence>
<dbReference type="InterPro" id="IPR054567">
    <property type="entry name" value="NNH7"/>
</dbReference>
<dbReference type="SUPFAM" id="SSF52540">
    <property type="entry name" value="P-loop containing nucleoside triphosphate hydrolases"/>
    <property type="match status" value="1"/>
</dbReference>
<comment type="caution">
    <text evidence="2">The sequence shown here is derived from an EMBL/GenBank/DDBJ whole genome shotgun (WGS) entry which is preliminary data.</text>
</comment>
<dbReference type="EMBL" id="JACHNH010000001">
    <property type="protein sequence ID" value="MBB4761754.1"/>
    <property type="molecule type" value="Genomic_DNA"/>
</dbReference>